<name>A0A936F1S0_9BACT</name>
<gene>
    <name evidence="1" type="ORF">IPN91_05100</name>
</gene>
<comment type="caution">
    <text evidence="1">The sequence shown here is derived from an EMBL/GenBank/DDBJ whole genome shotgun (WGS) entry which is preliminary data.</text>
</comment>
<dbReference type="InterPro" id="IPR027417">
    <property type="entry name" value="P-loop_NTPase"/>
</dbReference>
<dbReference type="AlphaFoldDB" id="A0A936F1S0"/>
<dbReference type="Proteomes" id="UP000709959">
    <property type="component" value="Unassembled WGS sequence"/>
</dbReference>
<dbReference type="SUPFAM" id="SSF52540">
    <property type="entry name" value="P-loop containing nucleoside triphosphate hydrolases"/>
    <property type="match status" value="1"/>
</dbReference>
<evidence type="ECO:0000313" key="1">
    <source>
        <dbReference type="EMBL" id="MBK8572020.1"/>
    </source>
</evidence>
<dbReference type="Gene3D" id="3.40.50.300">
    <property type="entry name" value="P-loop containing nucleotide triphosphate hydrolases"/>
    <property type="match status" value="1"/>
</dbReference>
<evidence type="ECO:0000313" key="2">
    <source>
        <dbReference type="Proteomes" id="UP000709959"/>
    </source>
</evidence>
<dbReference type="EMBL" id="JADKCH010000002">
    <property type="protein sequence ID" value="MBK8572020.1"/>
    <property type="molecule type" value="Genomic_DNA"/>
</dbReference>
<protein>
    <submittedName>
        <fullName evidence="1">Uncharacterized protein</fullName>
    </submittedName>
</protein>
<accession>A0A936F1S0</accession>
<proteinExistence type="predicted"/>
<sequence length="295" mass="33492">MKGRPDCPRCQGKGLVFDPDPQKPVLVCGCTAELAPDAETLGLPARYREAEFPRFWKWWNNAQASGVRALLDRVPDLEDLLARPVDEVGELEGREELVKLLAALRKRPEHGIRPAGAEGLHQWATTGKHKFRHGWELWWIHGPAQSGRSTLAAAALRAWTERTGRGGAFVSVRTLSQAIKDAYYDVRSFQNQAFQSVRDLIEPLQDQPLLVLDDWDRMDSDIRIAAALAQLLDHRYSEELPTLLTAAYPPEAMDRRENHPLVRLEDGSLFERLRGAERVEMVPALRPWIDRIERS</sequence>
<reference evidence="1 2" key="1">
    <citation type="submission" date="2020-10" db="EMBL/GenBank/DDBJ databases">
        <title>Connecting structure to function with the recovery of over 1000 high-quality activated sludge metagenome-assembled genomes encoding full-length rRNA genes using long-read sequencing.</title>
        <authorList>
            <person name="Singleton C.M."/>
            <person name="Petriglieri F."/>
            <person name="Kristensen J.M."/>
            <person name="Kirkegaard R.H."/>
            <person name="Michaelsen T.Y."/>
            <person name="Andersen M.H."/>
            <person name="Karst S.M."/>
            <person name="Dueholm M.S."/>
            <person name="Nielsen P.H."/>
            <person name="Albertsen M."/>
        </authorList>
    </citation>
    <scope>NUCLEOTIDE SEQUENCE [LARGE SCALE GENOMIC DNA]</scope>
    <source>
        <strain evidence="1">OdNE_18-Q3-R46-58_MAXAC.008</strain>
    </source>
</reference>
<organism evidence="1 2">
    <name type="scientific">Candidatus Geothrix odensensis</name>
    <dbReference type="NCBI Taxonomy" id="2954440"/>
    <lineage>
        <taxon>Bacteria</taxon>
        <taxon>Pseudomonadati</taxon>
        <taxon>Acidobacteriota</taxon>
        <taxon>Holophagae</taxon>
        <taxon>Holophagales</taxon>
        <taxon>Holophagaceae</taxon>
        <taxon>Geothrix</taxon>
    </lineage>
</organism>